<keyword evidence="9" id="KW-1185">Reference proteome</keyword>
<accession>A0A9X2FH55</accession>
<dbReference type="InterPro" id="IPR036922">
    <property type="entry name" value="Rieske_2Fe-2S_sf"/>
</dbReference>
<dbReference type="PROSITE" id="PS51296">
    <property type="entry name" value="RIESKE"/>
    <property type="match status" value="1"/>
</dbReference>
<evidence type="ECO:0000256" key="6">
    <source>
        <dbReference type="SAM" id="Phobius"/>
    </source>
</evidence>
<dbReference type="RefSeq" id="WP_252853779.1">
    <property type="nucleotide sequence ID" value="NZ_JAMXLR010000061.1"/>
</dbReference>
<protein>
    <submittedName>
        <fullName evidence="8">Rieske (2Fe-2S) protein</fullName>
    </submittedName>
</protein>
<organism evidence="8 9">
    <name type="scientific">Aeoliella straminimaris</name>
    <dbReference type="NCBI Taxonomy" id="2954799"/>
    <lineage>
        <taxon>Bacteria</taxon>
        <taxon>Pseudomonadati</taxon>
        <taxon>Planctomycetota</taxon>
        <taxon>Planctomycetia</taxon>
        <taxon>Pirellulales</taxon>
        <taxon>Lacipirellulaceae</taxon>
        <taxon>Aeoliella</taxon>
    </lineage>
</organism>
<keyword evidence="4" id="KW-0411">Iron-sulfur</keyword>
<feature type="domain" description="Rieske" evidence="7">
    <location>
        <begin position="104"/>
        <end position="183"/>
    </location>
</feature>
<reference evidence="8" key="1">
    <citation type="submission" date="2022-06" db="EMBL/GenBank/DDBJ databases">
        <title>Aeoliella straminimaris, a novel planctomycete from sediments.</title>
        <authorList>
            <person name="Vitorino I.R."/>
            <person name="Lage O.M."/>
        </authorList>
    </citation>
    <scope>NUCLEOTIDE SEQUENCE</scope>
    <source>
        <strain evidence="8">ICT_H6.2</strain>
    </source>
</reference>
<feature type="transmembrane region" description="Helical" evidence="6">
    <location>
        <begin position="25"/>
        <end position="47"/>
    </location>
</feature>
<dbReference type="InterPro" id="IPR017941">
    <property type="entry name" value="Rieske_2Fe-2S"/>
</dbReference>
<evidence type="ECO:0000256" key="1">
    <source>
        <dbReference type="ARBA" id="ARBA00022714"/>
    </source>
</evidence>
<dbReference type="AlphaFoldDB" id="A0A9X2FH55"/>
<name>A0A9X2FH55_9BACT</name>
<comment type="caution">
    <text evidence="8">The sequence shown here is derived from an EMBL/GenBank/DDBJ whole genome shotgun (WGS) entry which is preliminary data.</text>
</comment>
<keyword evidence="3" id="KW-0408">Iron</keyword>
<keyword evidence="6" id="KW-1133">Transmembrane helix</keyword>
<gene>
    <name evidence="8" type="ORF">NG895_17350</name>
</gene>
<dbReference type="Gene3D" id="2.102.10.10">
    <property type="entry name" value="Rieske [2Fe-2S] iron-sulphur domain"/>
    <property type="match status" value="1"/>
</dbReference>
<dbReference type="InterPro" id="IPR014349">
    <property type="entry name" value="Rieske_Fe-S_prot"/>
</dbReference>
<dbReference type="Proteomes" id="UP001155241">
    <property type="component" value="Unassembled WGS sequence"/>
</dbReference>
<proteinExistence type="predicted"/>
<keyword evidence="6" id="KW-0472">Membrane</keyword>
<evidence type="ECO:0000313" key="9">
    <source>
        <dbReference type="Proteomes" id="UP001155241"/>
    </source>
</evidence>
<evidence type="ECO:0000256" key="5">
    <source>
        <dbReference type="ARBA" id="ARBA00023157"/>
    </source>
</evidence>
<keyword evidence="5" id="KW-1015">Disulfide bond</keyword>
<dbReference type="CDD" id="cd03467">
    <property type="entry name" value="Rieske"/>
    <property type="match status" value="1"/>
</dbReference>
<evidence type="ECO:0000256" key="3">
    <source>
        <dbReference type="ARBA" id="ARBA00023004"/>
    </source>
</evidence>
<evidence type="ECO:0000256" key="4">
    <source>
        <dbReference type="ARBA" id="ARBA00023014"/>
    </source>
</evidence>
<dbReference type="Pfam" id="PF00355">
    <property type="entry name" value="Rieske"/>
    <property type="match status" value="1"/>
</dbReference>
<keyword evidence="2" id="KW-0479">Metal-binding</keyword>
<dbReference type="EMBL" id="JAMXLR010000061">
    <property type="protein sequence ID" value="MCO6045666.1"/>
    <property type="molecule type" value="Genomic_DNA"/>
</dbReference>
<dbReference type="PANTHER" id="PTHR10134">
    <property type="entry name" value="CYTOCHROME B-C1 COMPLEX SUBUNIT RIESKE, MITOCHONDRIAL"/>
    <property type="match status" value="1"/>
</dbReference>
<keyword evidence="6" id="KW-0812">Transmembrane</keyword>
<keyword evidence="1" id="KW-0001">2Fe-2S</keyword>
<dbReference type="GO" id="GO:0046872">
    <property type="term" value="F:metal ion binding"/>
    <property type="evidence" value="ECO:0007669"/>
    <property type="project" value="UniProtKB-KW"/>
</dbReference>
<evidence type="ECO:0000259" key="7">
    <source>
        <dbReference type="PROSITE" id="PS51296"/>
    </source>
</evidence>
<evidence type="ECO:0000313" key="8">
    <source>
        <dbReference type="EMBL" id="MCO6045666.1"/>
    </source>
</evidence>
<dbReference type="GO" id="GO:0051537">
    <property type="term" value="F:2 iron, 2 sulfur cluster binding"/>
    <property type="evidence" value="ECO:0007669"/>
    <property type="project" value="UniProtKB-KW"/>
</dbReference>
<evidence type="ECO:0000256" key="2">
    <source>
        <dbReference type="ARBA" id="ARBA00022723"/>
    </source>
</evidence>
<dbReference type="SUPFAM" id="SSF50022">
    <property type="entry name" value="ISP domain"/>
    <property type="match status" value="1"/>
</dbReference>
<sequence>MSEVTTNTTDNKTVAEPRRSFGSKVLAALVGIGALLVPTAAGFAVLLDPVLKKRKQGGDGGSDDGNWIRVASLNQIPPDGVPRQFAVIDPKPIDKWNRYEPQSERPVLLSRDSEDETPMAISVTCPHLGCIVTYDAKDDTILCPCHNAVFDAEGKRLSPDCVSPRDLDHLEVRVDEQTGDVLVNYKRFKGGIAAQEAI</sequence>